<keyword evidence="3" id="KW-1185">Reference proteome</keyword>
<reference evidence="3" key="1">
    <citation type="submission" date="2014-03" db="EMBL/GenBank/DDBJ databases">
        <authorList>
            <person name="Aksoy S."/>
            <person name="Warren W."/>
            <person name="Wilson R.K."/>
        </authorList>
    </citation>
    <scope>NUCLEOTIDE SEQUENCE [LARGE SCALE GENOMIC DNA]</scope>
    <source>
        <strain evidence="3">IAEA</strain>
    </source>
</reference>
<reference evidence="2" key="2">
    <citation type="submission" date="2020-05" db="UniProtKB">
        <authorList>
            <consortium name="EnsemblMetazoa"/>
        </authorList>
    </citation>
    <scope>IDENTIFICATION</scope>
    <source>
        <strain evidence="2">IAEA</strain>
    </source>
</reference>
<sequence length="102" mass="12339">MKKQFRAHTRLRRCHLDLDKRFFMSSYHEPNTTDSSTTSSRYTRPLDYLIANWKIMRDVFCELLLITQQWREGLLTNRKYLLSLNQISACTYNDLIQYPIFP</sequence>
<organism evidence="2 3">
    <name type="scientific">Glossina pallidipes</name>
    <name type="common">Tsetse fly</name>
    <dbReference type="NCBI Taxonomy" id="7398"/>
    <lineage>
        <taxon>Eukaryota</taxon>
        <taxon>Metazoa</taxon>
        <taxon>Ecdysozoa</taxon>
        <taxon>Arthropoda</taxon>
        <taxon>Hexapoda</taxon>
        <taxon>Insecta</taxon>
        <taxon>Pterygota</taxon>
        <taxon>Neoptera</taxon>
        <taxon>Endopterygota</taxon>
        <taxon>Diptera</taxon>
        <taxon>Brachycera</taxon>
        <taxon>Muscomorpha</taxon>
        <taxon>Hippoboscoidea</taxon>
        <taxon>Glossinidae</taxon>
        <taxon>Glossina</taxon>
    </lineage>
</organism>
<accession>A0A1A9ZIQ3</accession>
<dbReference type="AlphaFoldDB" id="A0A1A9ZIQ3"/>
<dbReference type="InterPro" id="IPR000409">
    <property type="entry name" value="BEACH_dom"/>
</dbReference>
<dbReference type="Proteomes" id="UP000092445">
    <property type="component" value="Unassembled WGS sequence"/>
</dbReference>
<evidence type="ECO:0000313" key="2">
    <source>
        <dbReference type="EnsemblMetazoa" id="GPAI015902-PA"/>
    </source>
</evidence>
<dbReference type="Gene3D" id="1.10.1540.10">
    <property type="entry name" value="BEACH domain"/>
    <property type="match status" value="1"/>
</dbReference>
<name>A0A1A9ZIQ3_GLOPL</name>
<dbReference type="STRING" id="7398.A0A1A9ZIQ3"/>
<dbReference type="InterPro" id="IPR036372">
    <property type="entry name" value="BEACH_dom_sf"/>
</dbReference>
<evidence type="ECO:0000313" key="3">
    <source>
        <dbReference type="Proteomes" id="UP000092445"/>
    </source>
</evidence>
<proteinExistence type="predicted"/>
<dbReference type="Pfam" id="PF02138">
    <property type="entry name" value="Beach"/>
    <property type="match status" value="1"/>
</dbReference>
<dbReference type="VEuPathDB" id="VectorBase:GPAI015902"/>
<protein>
    <recommendedName>
        <fullName evidence="1">BEACH domain-containing protein</fullName>
    </recommendedName>
</protein>
<dbReference type="EnsemblMetazoa" id="GPAI015902-RA">
    <property type="protein sequence ID" value="GPAI015902-PA"/>
    <property type="gene ID" value="GPAI015902"/>
</dbReference>
<dbReference type="PROSITE" id="PS50197">
    <property type="entry name" value="BEACH"/>
    <property type="match status" value="1"/>
</dbReference>
<evidence type="ECO:0000259" key="1">
    <source>
        <dbReference type="PROSITE" id="PS50197"/>
    </source>
</evidence>
<feature type="domain" description="BEACH" evidence="1">
    <location>
        <begin position="55"/>
        <end position="102"/>
    </location>
</feature>
<dbReference type="SUPFAM" id="SSF81837">
    <property type="entry name" value="BEACH domain"/>
    <property type="match status" value="1"/>
</dbReference>